<dbReference type="Proteomes" id="UP001234178">
    <property type="component" value="Unassembled WGS sequence"/>
</dbReference>
<dbReference type="PANTHER" id="PTHR33104">
    <property type="entry name" value="SI:DKEY-29D5.2"/>
    <property type="match status" value="1"/>
</dbReference>
<dbReference type="PANTHER" id="PTHR33104:SF2">
    <property type="entry name" value="CXC3 LIKE CYSTEINE CLUSTER DOMAIN-CONTAINING PROTEIN"/>
    <property type="match status" value="1"/>
</dbReference>
<protein>
    <recommendedName>
        <fullName evidence="2">CxC3 like cysteine cluster domain-containing protein</fullName>
    </recommendedName>
</protein>
<organism evidence="3 4">
    <name type="scientific">Daphnia magna</name>
    <dbReference type="NCBI Taxonomy" id="35525"/>
    <lineage>
        <taxon>Eukaryota</taxon>
        <taxon>Metazoa</taxon>
        <taxon>Ecdysozoa</taxon>
        <taxon>Arthropoda</taxon>
        <taxon>Crustacea</taxon>
        <taxon>Branchiopoda</taxon>
        <taxon>Diplostraca</taxon>
        <taxon>Cladocera</taxon>
        <taxon>Anomopoda</taxon>
        <taxon>Daphniidae</taxon>
        <taxon>Daphnia</taxon>
    </lineage>
</organism>
<feature type="compositionally biased region" description="Polar residues" evidence="1">
    <location>
        <begin position="289"/>
        <end position="305"/>
    </location>
</feature>
<dbReference type="Pfam" id="PF18804">
    <property type="entry name" value="CxC3"/>
    <property type="match status" value="1"/>
</dbReference>
<keyword evidence="4" id="KW-1185">Reference proteome</keyword>
<reference evidence="3 4" key="1">
    <citation type="journal article" date="2023" name="Nucleic Acids Res.">
        <title>The hologenome of Daphnia magna reveals possible DNA methylation and microbiome-mediated evolution of the host genome.</title>
        <authorList>
            <person name="Chaturvedi A."/>
            <person name="Li X."/>
            <person name="Dhandapani V."/>
            <person name="Marshall H."/>
            <person name="Kissane S."/>
            <person name="Cuenca-Cambronero M."/>
            <person name="Asole G."/>
            <person name="Calvet F."/>
            <person name="Ruiz-Romero M."/>
            <person name="Marangio P."/>
            <person name="Guigo R."/>
            <person name="Rago D."/>
            <person name="Mirbahai L."/>
            <person name="Eastwood N."/>
            <person name="Colbourne J.K."/>
            <person name="Zhou J."/>
            <person name="Mallon E."/>
            <person name="Orsini L."/>
        </authorList>
    </citation>
    <scope>NUCLEOTIDE SEQUENCE [LARGE SCALE GENOMIC DNA]</scope>
    <source>
        <strain evidence="3">LRV0_1</strain>
    </source>
</reference>
<evidence type="ECO:0000259" key="2">
    <source>
        <dbReference type="Pfam" id="PF18804"/>
    </source>
</evidence>
<accession>A0ABR0AI96</accession>
<dbReference type="EMBL" id="JAOYFB010000037">
    <property type="protein sequence ID" value="KAK4024846.1"/>
    <property type="molecule type" value="Genomic_DNA"/>
</dbReference>
<gene>
    <name evidence="3" type="ORF">OUZ56_010340</name>
</gene>
<feature type="region of interest" description="Disordered" evidence="1">
    <location>
        <begin position="279"/>
        <end position="306"/>
    </location>
</feature>
<proteinExistence type="predicted"/>
<feature type="compositionally biased region" description="Acidic residues" evidence="1">
    <location>
        <begin position="571"/>
        <end position="584"/>
    </location>
</feature>
<evidence type="ECO:0000313" key="4">
    <source>
        <dbReference type="Proteomes" id="UP001234178"/>
    </source>
</evidence>
<feature type="region of interest" description="Disordered" evidence="1">
    <location>
        <begin position="564"/>
        <end position="584"/>
    </location>
</feature>
<evidence type="ECO:0000256" key="1">
    <source>
        <dbReference type="SAM" id="MobiDB-lite"/>
    </source>
</evidence>
<feature type="compositionally biased region" description="Low complexity" evidence="1">
    <location>
        <begin position="279"/>
        <end position="288"/>
    </location>
</feature>
<evidence type="ECO:0000313" key="3">
    <source>
        <dbReference type="EMBL" id="KAK4024846.1"/>
    </source>
</evidence>
<name>A0ABR0AI96_9CRUS</name>
<sequence length="604" mass="68568">MFSCQTRDCLTAFSLAAGKRRVVIITERGIFDLHSCVFQCATCGEKKDANEADYVVSGWWPTLARNGSYIVSSTLLEMWRHLKHQTPGTSERKFVQTLSEISKTSHRWATIDRKLFGLASRQYDHFFFLLNTEVNGMELFRCLACGPCPLAIHVDGNIKLYSWLSALGVDVPSLFGDVGIVDTLKFLDFVAKVNAAKIPRGSSSKDSCGSAEYKAGKADSSQKKGLAETGMCATIGLSLKMLEQSWKPKISRNIPKKWFPSLADFTLLYGGHWMTGAASTTGETTEQSNSKMSRYGSTTKHMSNSNRRDHLTDGMIYWNQEKECGMAKQLAKFYNAALDDSTRHDKEFEKQKQKWLEEIRYQLSAAREKLLVARQTMDEIPFKLKKLLQIKSPTQKLRDFALVQSNKLRAAESIIPLLQSAIVILEKSIDEGVVAQLPKILEQLRNEASHCHRKRITKKTPLDIARKSLEATHVLMKNLKNRLAKEAVSFQSKYHLIDAWMLHQRSLEEIVQVKLEMENFFNGLRKLNILRREYSRIDALLEDASSWFCGIIPLPGTETRQTIDRSKLIEDSSDSDTTSEDDRDTDFDIQFEGIDLAESILFNR</sequence>
<dbReference type="InterPro" id="IPR040564">
    <property type="entry name" value="CxC3-like"/>
</dbReference>
<feature type="domain" description="CxC3 like cysteine cluster" evidence="2">
    <location>
        <begin position="4"/>
        <end position="104"/>
    </location>
</feature>
<comment type="caution">
    <text evidence="3">The sequence shown here is derived from an EMBL/GenBank/DDBJ whole genome shotgun (WGS) entry which is preliminary data.</text>
</comment>